<keyword evidence="4" id="KW-0862">Zinc</keyword>
<keyword evidence="3" id="KW-0863">Zinc-finger</keyword>
<dbReference type="PROSITE" id="PS50064">
    <property type="entry name" value="ZF_PARP_2"/>
    <property type="match status" value="1"/>
</dbReference>
<keyword evidence="2" id="KW-0479">Metal-binding</keyword>
<keyword evidence="8" id="KW-1185">Reference proteome</keyword>
<dbReference type="VEuPathDB" id="FungiDB:MYCFIDRAFT_35288"/>
<dbReference type="SUPFAM" id="SSF57716">
    <property type="entry name" value="Glucocorticoid receptor-like (DNA-binding domain)"/>
    <property type="match status" value="1"/>
</dbReference>
<feature type="domain" description="PARP-type" evidence="6">
    <location>
        <begin position="1"/>
        <end position="93"/>
    </location>
</feature>
<accession>N1QBX6</accession>
<evidence type="ECO:0000256" key="3">
    <source>
        <dbReference type="ARBA" id="ARBA00022771"/>
    </source>
</evidence>
<proteinExistence type="predicted"/>
<evidence type="ECO:0000256" key="4">
    <source>
        <dbReference type="ARBA" id="ARBA00022833"/>
    </source>
</evidence>
<dbReference type="GO" id="GO:0005634">
    <property type="term" value="C:nucleus"/>
    <property type="evidence" value="ECO:0007669"/>
    <property type="project" value="UniProtKB-SubCell"/>
</dbReference>
<keyword evidence="5" id="KW-0539">Nucleus</keyword>
<evidence type="ECO:0000313" key="7">
    <source>
        <dbReference type="EMBL" id="EME88753.1"/>
    </source>
</evidence>
<dbReference type="HOGENOM" id="CLU_150769_0_0_1"/>
<feature type="non-terminal residue" evidence="7">
    <location>
        <position position="1"/>
    </location>
</feature>
<dbReference type="RefSeq" id="XP_007919939.1">
    <property type="nucleotide sequence ID" value="XM_007921748.1"/>
</dbReference>
<name>N1QBX6_PSEFD</name>
<evidence type="ECO:0000256" key="1">
    <source>
        <dbReference type="ARBA" id="ARBA00004123"/>
    </source>
</evidence>
<dbReference type="GO" id="GO:0003677">
    <property type="term" value="F:DNA binding"/>
    <property type="evidence" value="ECO:0007669"/>
    <property type="project" value="InterPro"/>
</dbReference>
<organism evidence="7 8">
    <name type="scientific">Pseudocercospora fijiensis (strain CIRAD86)</name>
    <name type="common">Black leaf streak disease fungus</name>
    <name type="synonym">Mycosphaerella fijiensis</name>
    <dbReference type="NCBI Taxonomy" id="383855"/>
    <lineage>
        <taxon>Eukaryota</taxon>
        <taxon>Fungi</taxon>
        <taxon>Dikarya</taxon>
        <taxon>Ascomycota</taxon>
        <taxon>Pezizomycotina</taxon>
        <taxon>Dothideomycetes</taxon>
        <taxon>Dothideomycetidae</taxon>
        <taxon>Mycosphaerellales</taxon>
        <taxon>Mycosphaerellaceae</taxon>
        <taxon>Pseudocercospora</taxon>
    </lineage>
</organism>
<evidence type="ECO:0000256" key="2">
    <source>
        <dbReference type="ARBA" id="ARBA00022723"/>
    </source>
</evidence>
<dbReference type="InterPro" id="IPR036957">
    <property type="entry name" value="Znf_PARP_sf"/>
</dbReference>
<sequence>YSTELAPSARAACQQTTCKKEGIKIQKGELRQGVLVTIREHDTIKWRHWGCVTPLVLSNWKDVSGGDMDLIDGYDELPADAQEKVERALQQGHVDDADWKGVSHFLTTILHYI</sequence>
<dbReference type="eggNOG" id="ENOG502S5PB">
    <property type="taxonomic scope" value="Eukaryota"/>
</dbReference>
<dbReference type="EMBL" id="KB446555">
    <property type="protein sequence ID" value="EME88753.1"/>
    <property type="molecule type" value="Genomic_DNA"/>
</dbReference>
<evidence type="ECO:0000259" key="6">
    <source>
        <dbReference type="PROSITE" id="PS50064"/>
    </source>
</evidence>
<dbReference type="OrthoDB" id="429950at2759"/>
<dbReference type="GO" id="GO:0008270">
    <property type="term" value="F:zinc ion binding"/>
    <property type="evidence" value="ECO:0007669"/>
    <property type="project" value="UniProtKB-KW"/>
</dbReference>
<dbReference type="Gene3D" id="3.30.1740.10">
    <property type="entry name" value="Zinc finger, PARP-type"/>
    <property type="match status" value="1"/>
</dbReference>
<dbReference type="Proteomes" id="UP000016932">
    <property type="component" value="Unassembled WGS sequence"/>
</dbReference>
<dbReference type="InterPro" id="IPR001510">
    <property type="entry name" value="Znf_PARP"/>
</dbReference>
<evidence type="ECO:0000256" key="5">
    <source>
        <dbReference type="ARBA" id="ARBA00023242"/>
    </source>
</evidence>
<dbReference type="Pfam" id="PF00645">
    <property type="entry name" value="zf-PARP"/>
    <property type="match status" value="1"/>
</dbReference>
<reference evidence="7 8" key="1">
    <citation type="journal article" date="2012" name="PLoS Pathog.">
        <title>Diverse lifestyles and strategies of plant pathogenesis encoded in the genomes of eighteen Dothideomycetes fungi.</title>
        <authorList>
            <person name="Ohm R.A."/>
            <person name="Feau N."/>
            <person name="Henrissat B."/>
            <person name="Schoch C.L."/>
            <person name="Horwitz B.A."/>
            <person name="Barry K.W."/>
            <person name="Condon B.J."/>
            <person name="Copeland A.C."/>
            <person name="Dhillon B."/>
            <person name="Glaser F."/>
            <person name="Hesse C.N."/>
            <person name="Kosti I."/>
            <person name="LaButti K."/>
            <person name="Lindquist E.A."/>
            <person name="Lucas S."/>
            <person name="Salamov A.A."/>
            <person name="Bradshaw R.E."/>
            <person name="Ciuffetti L."/>
            <person name="Hamelin R.C."/>
            <person name="Kema G.H.J."/>
            <person name="Lawrence C."/>
            <person name="Scott J.A."/>
            <person name="Spatafora J.W."/>
            <person name="Turgeon B.G."/>
            <person name="de Wit P.J.G.M."/>
            <person name="Zhong S."/>
            <person name="Goodwin S.B."/>
            <person name="Grigoriev I.V."/>
        </authorList>
    </citation>
    <scope>NUCLEOTIDE SEQUENCE [LARGE SCALE GENOMIC DNA]</scope>
    <source>
        <strain evidence="7 8">CIRAD86</strain>
    </source>
</reference>
<dbReference type="STRING" id="383855.N1QBX6"/>
<dbReference type="GeneID" id="19339046"/>
<dbReference type="AlphaFoldDB" id="N1QBX6"/>
<gene>
    <name evidence="7" type="ORF">MYCFIDRAFT_35288</name>
</gene>
<dbReference type="KEGG" id="pfj:MYCFIDRAFT_35288"/>
<dbReference type="SMART" id="SM01336">
    <property type="entry name" value="zf-PARP"/>
    <property type="match status" value="1"/>
</dbReference>
<evidence type="ECO:0000313" key="8">
    <source>
        <dbReference type="Proteomes" id="UP000016932"/>
    </source>
</evidence>
<comment type="subcellular location">
    <subcellularLocation>
        <location evidence="1">Nucleus</location>
    </subcellularLocation>
</comment>
<protein>
    <recommendedName>
        <fullName evidence="6">PARP-type domain-containing protein</fullName>
    </recommendedName>
</protein>